<gene>
    <name evidence="2" type="ORF">A9X01_26340</name>
</gene>
<dbReference type="InterPro" id="IPR032710">
    <property type="entry name" value="NTF2-like_dom_sf"/>
</dbReference>
<dbReference type="AlphaFoldDB" id="A0A1A3C0S7"/>
<dbReference type="OrthoDB" id="4621984at2"/>
<evidence type="ECO:0000259" key="1">
    <source>
        <dbReference type="Pfam" id="PF13577"/>
    </source>
</evidence>
<dbReference type="RefSeq" id="WP_065122378.1">
    <property type="nucleotide sequence ID" value="NZ_LZKQ01000230.1"/>
</dbReference>
<dbReference type="SUPFAM" id="SSF54427">
    <property type="entry name" value="NTF2-like"/>
    <property type="match status" value="1"/>
</dbReference>
<evidence type="ECO:0000313" key="3">
    <source>
        <dbReference type="Proteomes" id="UP000093795"/>
    </source>
</evidence>
<protein>
    <recommendedName>
        <fullName evidence="1">SnoaL-like domain-containing protein</fullName>
    </recommendedName>
</protein>
<proteinExistence type="predicted"/>
<reference evidence="2 3" key="1">
    <citation type="submission" date="2016-06" db="EMBL/GenBank/DDBJ databases">
        <authorList>
            <person name="Kjaerup R.B."/>
            <person name="Dalgaard T.S."/>
            <person name="Juul-Madsen H.R."/>
        </authorList>
    </citation>
    <scope>NUCLEOTIDE SEQUENCE [LARGE SCALE GENOMIC DNA]</scope>
    <source>
        <strain evidence="2 3">1081914.2</strain>
    </source>
</reference>
<name>A0A1A3C0S7_MYCAS</name>
<dbReference type="EMBL" id="LZKQ01000230">
    <property type="protein sequence ID" value="OBI79291.1"/>
    <property type="molecule type" value="Genomic_DNA"/>
</dbReference>
<dbReference type="CDD" id="cd00531">
    <property type="entry name" value="NTF2_like"/>
    <property type="match status" value="1"/>
</dbReference>
<dbReference type="STRING" id="1790.A5645_00830"/>
<dbReference type="Gene3D" id="3.10.450.50">
    <property type="match status" value="1"/>
</dbReference>
<dbReference type="Pfam" id="PF13577">
    <property type="entry name" value="SnoaL_4"/>
    <property type="match status" value="1"/>
</dbReference>
<dbReference type="Proteomes" id="UP000093795">
    <property type="component" value="Unassembled WGS sequence"/>
</dbReference>
<sequence>MSDIEAIRNLLSEYALALDVGDFDGALQLFAADGEFQVYGKTFKGRDDIGGMFRAAPHGLHLTGASRIDVDHDTATSRSQVLFVNVVTQAVTQQLRSALYDDDLTRRDGRWLFGRRRCRFVTGAGLSDTPEAT</sequence>
<evidence type="ECO:0000313" key="2">
    <source>
        <dbReference type="EMBL" id="OBI79291.1"/>
    </source>
</evidence>
<feature type="domain" description="SnoaL-like" evidence="1">
    <location>
        <begin position="2"/>
        <end position="117"/>
    </location>
</feature>
<accession>A0A1A3C0S7</accession>
<comment type="caution">
    <text evidence="2">The sequence shown here is derived from an EMBL/GenBank/DDBJ whole genome shotgun (WGS) entry which is preliminary data.</text>
</comment>
<dbReference type="InterPro" id="IPR037401">
    <property type="entry name" value="SnoaL-like"/>
</dbReference>
<organism evidence="2 3">
    <name type="scientific">Mycobacterium asiaticum</name>
    <dbReference type="NCBI Taxonomy" id="1790"/>
    <lineage>
        <taxon>Bacteria</taxon>
        <taxon>Bacillati</taxon>
        <taxon>Actinomycetota</taxon>
        <taxon>Actinomycetes</taxon>
        <taxon>Mycobacteriales</taxon>
        <taxon>Mycobacteriaceae</taxon>
        <taxon>Mycobacterium</taxon>
    </lineage>
</organism>